<evidence type="ECO:0000313" key="5">
    <source>
        <dbReference type="Proteomes" id="UP000001887"/>
    </source>
</evidence>
<sequence precursor="true">MFLARQRSLRFARLALLLLTTCFVHALHAQQAVLPVAAEPTGFTFRDLAAERGLFPALAGIQGHAAGWGDVDGDGWEDLYVATFHKTGTKPNQLFFNRQGKLVLDEREEPRISTRATGSLLVDLDNDGDLDLYVSSMPQVKTGLRGCALFRGDGKGTFTDISEASGACPAEFGGRSATTLDFDGDGLLDLLVGEEPLAGGYSGSPTRSSRLLRNLGEMKFADVTQEVGIPAGIPGLGVAAADVSGDTWPDLFIAAQQGGNVLFLNDTKGKFVEAPGSRATFAWPEAKGDNMVCGVSMVDLNRDGLVDIVLGPHFDSPWTKPVGIRLYLNRGINDGVPKFEEVSTAAGLVALPMKAPHVELQDFNNDGWIDLYASMVKFADNKAFPMIFEHRGVKDGIPQFTEQTLAVNDFPTDADRAKKGAGAFFPHMLAEKKIFYAAPGPTADFDHDGRLDMFLASWWPEAPSLLLKNETKCGNWLQVTLQGRDGVNRMGIGARVEVYAAGKLDQPDALLAMREMAVGFGYASAQPAVVHVGLGAAERVDLKIVWPHQRGTVVRRAIAVNERVAIAAEAAQPE</sequence>
<dbReference type="SUPFAM" id="SSF69318">
    <property type="entry name" value="Integrin alpha N-terminal domain"/>
    <property type="match status" value="1"/>
</dbReference>
<dbReference type="InterPro" id="IPR011519">
    <property type="entry name" value="UnbV_ASPIC"/>
</dbReference>
<proteinExistence type="predicted"/>
<dbReference type="KEGG" id="psl:Psta_1247"/>
<organism evidence="4 5">
    <name type="scientific">Pirellula staleyi (strain ATCC 27377 / DSM 6068 / ICPB 4128)</name>
    <name type="common">Pirella staleyi</name>
    <dbReference type="NCBI Taxonomy" id="530564"/>
    <lineage>
        <taxon>Bacteria</taxon>
        <taxon>Pseudomonadati</taxon>
        <taxon>Planctomycetota</taxon>
        <taxon>Planctomycetia</taxon>
        <taxon>Pirellulales</taxon>
        <taxon>Pirellulaceae</taxon>
        <taxon>Pirellula</taxon>
    </lineage>
</organism>
<accession>D2QW50</accession>
<keyword evidence="5" id="KW-1185">Reference proteome</keyword>
<dbReference type="Pfam" id="PF13517">
    <property type="entry name" value="FG-GAP_3"/>
    <property type="match status" value="3"/>
</dbReference>
<name>D2QW50_PIRSD</name>
<feature type="signal peptide" evidence="2">
    <location>
        <begin position="1"/>
        <end position="26"/>
    </location>
</feature>
<gene>
    <name evidence="4" type="ordered locus">Psta_1247</name>
</gene>
<keyword evidence="1 2" id="KW-0732">Signal</keyword>
<dbReference type="InterPro" id="IPR013517">
    <property type="entry name" value="FG-GAP"/>
</dbReference>
<dbReference type="HOGENOM" id="CLU_462105_0_0_0"/>
<feature type="domain" description="ASPIC/UnbV" evidence="3">
    <location>
        <begin position="491"/>
        <end position="563"/>
    </location>
</feature>
<evidence type="ECO:0000259" key="3">
    <source>
        <dbReference type="Pfam" id="PF07593"/>
    </source>
</evidence>
<reference evidence="4 5" key="1">
    <citation type="journal article" date="2009" name="Stand. Genomic Sci.">
        <title>Complete genome sequence of Pirellula staleyi type strain (ATCC 27377).</title>
        <authorList>
            <person name="Clum A."/>
            <person name="Tindall B.J."/>
            <person name="Sikorski J."/>
            <person name="Ivanova N."/>
            <person name="Mavrommatis K."/>
            <person name="Lucas S."/>
            <person name="Glavina del Rio T."/>
            <person name="Nolan M."/>
            <person name="Chen F."/>
            <person name="Tice H."/>
            <person name="Pitluck S."/>
            <person name="Cheng J.F."/>
            <person name="Chertkov O."/>
            <person name="Brettin T."/>
            <person name="Han C."/>
            <person name="Detter J.C."/>
            <person name="Kuske C."/>
            <person name="Bruce D."/>
            <person name="Goodwin L."/>
            <person name="Ovchinikova G."/>
            <person name="Pati A."/>
            <person name="Mikhailova N."/>
            <person name="Chen A."/>
            <person name="Palaniappan K."/>
            <person name="Land M."/>
            <person name="Hauser L."/>
            <person name="Chang Y.J."/>
            <person name="Jeffries C.D."/>
            <person name="Chain P."/>
            <person name="Rohde M."/>
            <person name="Goker M."/>
            <person name="Bristow J."/>
            <person name="Eisen J.A."/>
            <person name="Markowitz V."/>
            <person name="Hugenholtz P."/>
            <person name="Kyrpides N.C."/>
            <person name="Klenk H.P."/>
            <person name="Lapidus A."/>
        </authorList>
    </citation>
    <scope>NUCLEOTIDE SEQUENCE [LARGE SCALE GENOMIC DNA]</scope>
    <source>
        <strain evidence="5">ATCC 27377 / DSM 6068 / ICPB 4128</strain>
    </source>
</reference>
<evidence type="ECO:0000256" key="1">
    <source>
        <dbReference type="ARBA" id="ARBA00022729"/>
    </source>
</evidence>
<dbReference type="EMBL" id="CP001848">
    <property type="protein sequence ID" value="ADB15925.1"/>
    <property type="molecule type" value="Genomic_DNA"/>
</dbReference>
<evidence type="ECO:0000256" key="2">
    <source>
        <dbReference type="SAM" id="SignalP"/>
    </source>
</evidence>
<feature type="chain" id="PRO_5003036029" description="ASPIC/UnbV domain-containing protein" evidence="2">
    <location>
        <begin position="27"/>
        <end position="574"/>
    </location>
</feature>
<dbReference type="eggNOG" id="COG3118">
    <property type="taxonomic scope" value="Bacteria"/>
</dbReference>
<dbReference type="OrthoDB" id="5287961at2"/>
<dbReference type="PANTHER" id="PTHR16026:SF0">
    <property type="entry name" value="CARTILAGE ACIDIC PROTEIN 1"/>
    <property type="match status" value="1"/>
</dbReference>
<dbReference type="Pfam" id="PF07593">
    <property type="entry name" value="UnbV_ASPIC"/>
    <property type="match status" value="1"/>
</dbReference>
<evidence type="ECO:0000313" key="4">
    <source>
        <dbReference type="EMBL" id="ADB15925.1"/>
    </source>
</evidence>
<dbReference type="STRING" id="530564.Psta_1247"/>
<dbReference type="Proteomes" id="UP000001887">
    <property type="component" value="Chromosome"/>
</dbReference>
<dbReference type="PANTHER" id="PTHR16026">
    <property type="entry name" value="CARTILAGE ACIDIC PROTEIN 1"/>
    <property type="match status" value="1"/>
</dbReference>
<dbReference type="Gene3D" id="2.130.10.130">
    <property type="entry name" value="Integrin alpha, N-terminal"/>
    <property type="match status" value="2"/>
</dbReference>
<dbReference type="AlphaFoldDB" id="D2QW50"/>
<dbReference type="InterPro" id="IPR028994">
    <property type="entry name" value="Integrin_alpha_N"/>
</dbReference>
<protein>
    <recommendedName>
        <fullName evidence="3">ASPIC/UnbV domain-containing protein</fullName>
    </recommendedName>
</protein>
<dbReference type="InterPro" id="IPR027039">
    <property type="entry name" value="Crtac1"/>
</dbReference>